<accession>A0A7J9NCN1</accession>
<dbReference type="PROSITE" id="PS51257">
    <property type="entry name" value="PROKAR_LIPOPROTEIN"/>
    <property type="match status" value="1"/>
</dbReference>
<feature type="domain" description="RNase H type-1" evidence="1">
    <location>
        <begin position="111"/>
        <end position="219"/>
    </location>
</feature>
<dbReference type="AlphaFoldDB" id="A0A7J9NCN1"/>
<feature type="non-terminal residue" evidence="2">
    <location>
        <position position="220"/>
    </location>
</feature>
<name>A0A7J9NCN1_GOSSC</name>
<organism evidence="2 3">
    <name type="scientific">Gossypium schwendimanii</name>
    <name type="common">Cotton</name>
    <dbReference type="NCBI Taxonomy" id="34291"/>
    <lineage>
        <taxon>Eukaryota</taxon>
        <taxon>Viridiplantae</taxon>
        <taxon>Streptophyta</taxon>
        <taxon>Embryophyta</taxon>
        <taxon>Tracheophyta</taxon>
        <taxon>Spermatophyta</taxon>
        <taxon>Magnoliopsida</taxon>
        <taxon>eudicotyledons</taxon>
        <taxon>Gunneridae</taxon>
        <taxon>Pentapetalae</taxon>
        <taxon>rosids</taxon>
        <taxon>malvids</taxon>
        <taxon>Malvales</taxon>
        <taxon>Malvaceae</taxon>
        <taxon>Malvoideae</taxon>
        <taxon>Gossypium</taxon>
    </lineage>
</organism>
<gene>
    <name evidence="2" type="ORF">Goshw_021588</name>
</gene>
<dbReference type="GO" id="GO:0004523">
    <property type="term" value="F:RNA-DNA hybrid ribonuclease activity"/>
    <property type="evidence" value="ECO:0007669"/>
    <property type="project" value="InterPro"/>
</dbReference>
<dbReference type="InterPro" id="IPR012337">
    <property type="entry name" value="RNaseH-like_sf"/>
</dbReference>
<evidence type="ECO:0000313" key="2">
    <source>
        <dbReference type="EMBL" id="MBA0880359.1"/>
    </source>
</evidence>
<dbReference type="InterPro" id="IPR002156">
    <property type="entry name" value="RNaseH_domain"/>
</dbReference>
<dbReference type="SUPFAM" id="SSF53098">
    <property type="entry name" value="Ribonuclease H-like"/>
    <property type="match status" value="1"/>
</dbReference>
<proteinExistence type="predicted"/>
<dbReference type="InterPro" id="IPR052929">
    <property type="entry name" value="RNase_H-like_EbsB-rel"/>
</dbReference>
<dbReference type="Gene3D" id="3.30.420.10">
    <property type="entry name" value="Ribonuclease H-like superfamily/Ribonuclease H"/>
    <property type="match status" value="1"/>
</dbReference>
<protein>
    <recommendedName>
        <fullName evidence="1">RNase H type-1 domain-containing protein</fullName>
    </recommendedName>
</protein>
<dbReference type="OrthoDB" id="935705at2759"/>
<evidence type="ECO:0000259" key="1">
    <source>
        <dbReference type="Pfam" id="PF13456"/>
    </source>
</evidence>
<comment type="caution">
    <text evidence="2">The sequence shown here is derived from an EMBL/GenBank/DDBJ whole genome shotgun (WGS) entry which is preliminary data.</text>
</comment>
<dbReference type="InterPro" id="IPR044730">
    <property type="entry name" value="RNase_H-like_dom_plant"/>
</dbReference>
<dbReference type="CDD" id="cd06222">
    <property type="entry name" value="RNase_H_like"/>
    <property type="match status" value="1"/>
</dbReference>
<reference evidence="2 3" key="1">
    <citation type="journal article" date="2019" name="Genome Biol. Evol.">
        <title>Insights into the evolution of the New World diploid cottons (Gossypium, subgenus Houzingenia) based on genome sequencing.</title>
        <authorList>
            <person name="Grover C.E."/>
            <person name="Arick M.A. 2nd"/>
            <person name="Thrash A."/>
            <person name="Conover J.L."/>
            <person name="Sanders W.S."/>
            <person name="Peterson D.G."/>
            <person name="Frelichowski J.E."/>
            <person name="Scheffler J.A."/>
            <person name="Scheffler B.E."/>
            <person name="Wendel J.F."/>
        </authorList>
    </citation>
    <scope>NUCLEOTIDE SEQUENCE [LARGE SCALE GENOMIC DNA]</scope>
    <source>
        <strain evidence="2">1</strain>
        <tissue evidence="2">Leaf</tissue>
    </source>
</reference>
<dbReference type="PANTHER" id="PTHR47074">
    <property type="entry name" value="BNAC02G40300D PROTEIN"/>
    <property type="match status" value="1"/>
</dbReference>
<keyword evidence="3" id="KW-1185">Reference proteome</keyword>
<dbReference type="InterPro" id="IPR036397">
    <property type="entry name" value="RNaseH_sf"/>
</dbReference>
<dbReference type="Proteomes" id="UP000593576">
    <property type="component" value="Unassembled WGS sequence"/>
</dbReference>
<evidence type="ECO:0000313" key="3">
    <source>
        <dbReference type="Proteomes" id="UP000593576"/>
    </source>
</evidence>
<dbReference type="PANTHER" id="PTHR47074:SF11">
    <property type="entry name" value="REVERSE TRANSCRIPTASE-LIKE PROTEIN"/>
    <property type="match status" value="1"/>
</dbReference>
<dbReference type="Pfam" id="PF13456">
    <property type="entry name" value="RVT_3"/>
    <property type="match status" value="1"/>
</dbReference>
<dbReference type="GO" id="GO:0003676">
    <property type="term" value="F:nucleic acid binding"/>
    <property type="evidence" value="ECO:0007669"/>
    <property type="project" value="InterPro"/>
</dbReference>
<sequence>MLRILFPLCSDVKLTGLQKSLWLISISASCWTVWLARNDKVFDKTLTTLDTMLYHSKMRSLMWARVVHEDIQFMEGYWWCWPVNCSSLRSTTNKIVYHWEPPPPGWMKFNVASVALEDKAGYGGVLRDDKGVACVLFYGSIVTKGSKMAEIIAIKTALKIPLVIEFNLCVALEWWLKRNYRPTLWNLFIDIDCGINQLVRVQFVVFHRQGNDIADALAKA</sequence>
<dbReference type="EMBL" id="JABFAF010277317">
    <property type="protein sequence ID" value="MBA0880359.1"/>
    <property type="molecule type" value="Genomic_DNA"/>
</dbReference>